<feature type="domain" description="Glycosyl transferase family 1" evidence="1">
    <location>
        <begin position="186"/>
        <end position="348"/>
    </location>
</feature>
<dbReference type="PANTHER" id="PTHR12526">
    <property type="entry name" value="GLYCOSYLTRANSFERASE"/>
    <property type="match status" value="1"/>
</dbReference>
<dbReference type="EMBL" id="JAOVZW010000007">
    <property type="protein sequence ID" value="MCX8523534.1"/>
    <property type="molecule type" value="Genomic_DNA"/>
</dbReference>
<dbReference type="PANTHER" id="PTHR12526:SF630">
    <property type="entry name" value="GLYCOSYLTRANSFERASE"/>
    <property type="match status" value="1"/>
</dbReference>
<name>A0ABT3XN16_9FLAO</name>
<evidence type="ECO:0000259" key="1">
    <source>
        <dbReference type="Pfam" id="PF00534"/>
    </source>
</evidence>
<organism evidence="2 3">
    <name type="scientific">Chryseobacterium formosus</name>
    <dbReference type="NCBI Taxonomy" id="1537363"/>
    <lineage>
        <taxon>Bacteria</taxon>
        <taxon>Pseudomonadati</taxon>
        <taxon>Bacteroidota</taxon>
        <taxon>Flavobacteriia</taxon>
        <taxon>Flavobacteriales</taxon>
        <taxon>Weeksellaceae</taxon>
        <taxon>Chryseobacterium group</taxon>
        <taxon>Chryseobacterium</taxon>
    </lineage>
</organism>
<dbReference type="InterPro" id="IPR001296">
    <property type="entry name" value="Glyco_trans_1"/>
</dbReference>
<dbReference type="Proteomes" id="UP001073122">
    <property type="component" value="Unassembled WGS sequence"/>
</dbReference>
<gene>
    <name evidence="2" type="ORF">OF897_06330</name>
</gene>
<reference evidence="2" key="1">
    <citation type="submission" date="2022-10" db="EMBL/GenBank/DDBJ databases">
        <title>Chryseobacterium sp. nov., a novel bacterial species.</title>
        <authorList>
            <person name="Cao Y."/>
        </authorList>
    </citation>
    <scope>NUCLEOTIDE SEQUENCE</scope>
    <source>
        <strain evidence="2">CCTCC AB2015118</strain>
    </source>
</reference>
<dbReference type="Gene3D" id="3.40.50.2000">
    <property type="entry name" value="Glycogen Phosphorylase B"/>
    <property type="match status" value="2"/>
</dbReference>
<dbReference type="SUPFAM" id="SSF53756">
    <property type="entry name" value="UDP-Glycosyltransferase/glycogen phosphorylase"/>
    <property type="match status" value="1"/>
</dbReference>
<proteinExistence type="predicted"/>
<evidence type="ECO:0000313" key="3">
    <source>
        <dbReference type="Proteomes" id="UP001073122"/>
    </source>
</evidence>
<accession>A0ABT3XN16</accession>
<dbReference type="CDD" id="cd03801">
    <property type="entry name" value="GT4_PimA-like"/>
    <property type="match status" value="1"/>
</dbReference>
<comment type="caution">
    <text evidence="2">The sequence shown here is derived from an EMBL/GenBank/DDBJ whole genome shotgun (WGS) entry which is preliminary data.</text>
</comment>
<dbReference type="Pfam" id="PF00534">
    <property type="entry name" value="Glycos_transf_1"/>
    <property type="match status" value="1"/>
</dbReference>
<evidence type="ECO:0000313" key="2">
    <source>
        <dbReference type="EMBL" id="MCX8523534.1"/>
    </source>
</evidence>
<sequence length="374" mass="43378">MKVAVITNILTSYRKGFLDRLFLRDDVDVKFYCQDSLSGTNFISIHEKYDDKVEIVKGYQYKGGLIGFQCLPIYKIIKENDVIFLDGNPRILSNIVISFVALFSRKKFIMWTMAHSYGANQFTEFLRLKWTYLYKNIFVYTDKEVEDLKNKKFNSHYMMGMNNGLDQDKIEIEKAKWIEEKLLKWKKTKKIDNKIIGISLARLTSKNKFEQIIFALPEILKSIPNFLWVVIGDGNEEQKLKDLISKFNLENNVFFVGKLFSEDEIAPYMISAEIFLHPASIGLSLMHAFGYSLPVVVNDSIEMHGPEYGAFEDGKTGLNFKDGNYLQLANKITTLIQDPKLRIEMGEYNLFLAREKFNVNVMVDRFVKIAKTAK</sequence>
<protein>
    <submittedName>
        <fullName evidence="2">Glycosyltransferase</fullName>
    </submittedName>
</protein>
<dbReference type="RefSeq" id="WP_267264845.1">
    <property type="nucleotide sequence ID" value="NZ_JAOVZW010000007.1"/>
</dbReference>
<keyword evidence="3" id="KW-1185">Reference proteome</keyword>